<dbReference type="EMBL" id="SMCQ01000025">
    <property type="protein sequence ID" value="TCV92967.1"/>
    <property type="molecule type" value="Genomic_DNA"/>
</dbReference>
<evidence type="ECO:0000256" key="2">
    <source>
        <dbReference type="ARBA" id="ARBA00022475"/>
    </source>
</evidence>
<feature type="transmembrane region" description="Helical" evidence="6">
    <location>
        <begin position="298"/>
        <end position="319"/>
    </location>
</feature>
<dbReference type="Gene3D" id="3.30.70.270">
    <property type="match status" value="1"/>
</dbReference>
<dbReference type="CDD" id="cd01949">
    <property type="entry name" value="GGDEF"/>
    <property type="match status" value="1"/>
</dbReference>
<keyword evidence="5 6" id="KW-0472">Membrane</keyword>
<dbReference type="RefSeq" id="WP_066445212.1">
    <property type="nucleotide sequence ID" value="NZ_JADMQS010000018.1"/>
</dbReference>
<evidence type="ECO:0000256" key="4">
    <source>
        <dbReference type="ARBA" id="ARBA00022989"/>
    </source>
</evidence>
<organism evidence="8 9">
    <name type="scientific">Longibaculum muris</name>
    <dbReference type="NCBI Taxonomy" id="1796628"/>
    <lineage>
        <taxon>Bacteria</taxon>
        <taxon>Bacillati</taxon>
        <taxon>Bacillota</taxon>
        <taxon>Erysipelotrichia</taxon>
        <taxon>Erysipelotrichales</taxon>
        <taxon>Coprobacillaceae</taxon>
        <taxon>Longibaculum</taxon>
    </lineage>
</organism>
<keyword evidence="4 6" id="KW-1133">Transmembrane helix</keyword>
<evidence type="ECO:0000256" key="5">
    <source>
        <dbReference type="ARBA" id="ARBA00023136"/>
    </source>
</evidence>
<keyword evidence="9" id="KW-1185">Reference proteome</keyword>
<dbReference type="SUPFAM" id="SSF55073">
    <property type="entry name" value="Nucleotide cyclase"/>
    <property type="match status" value="1"/>
</dbReference>
<dbReference type="NCBIfam" id="TIGR00254">
    <property type="entry name" value="GGDEF"/>
    <property type="match status" value="1"/>
</dbReference>
<feature type="domain" description="GGDEF" evidence="7">
    <location>
        <begin position="352"/>
        <end position="478"/>
    </location>
</feature>
<dbReference type="InterPro" id="IPR033479">
    <property type="entry name" value="dCache_1"/>
</dbReference>
<dbReference type="Gene3D" id="3.30.450.20">
    <property type="entry name" value="PAS domain"/>
    <property type="match status" value="1"/>
</dbReference>
<evidence type="ECO:0000259" key="7">
    <source>
        <dbReference type="PROSITE" id="PS50887"/>
    </source>
</evidence>
<dbReference type="InterPro" id="IPR029787">
    <property type="entry name" value="Nucleotide_cyclase"/>
</dbReference>
<comment type="subcellular location">
    <subcellularLocation>
        <location evidence="1">Cell membrane</location>
        <topology evidence="1">Multi-pass membrane protein</topology>
    </subcellularLocation>
</comment>
<keyword evidence="2" id="KW-1003">Cell membrane</keyword>
<dbReference type="PANTHER" id="PTHR45138">
    <property type="entry name" value="REGULATORY COMPONENTS OF SENSORY TRANSDUCTION SYSTEM"/>
    <property type="match status" value="1"/>
</dbReference>
<dbReference type="GO" id="GO:0005886">
    <property type="term" value="C:plasma membrane"/>
    <property type="evidence" value="ECO:0007669"/>
    <property type="project" value="UniProtKB-SubCell"/>
</dbReference>
<evidence type="ECO:0000256" key="3">
    <source>
        <dbReference type="ARBA" id="ARBA00022692"/>
    </source>
</evidence>
<dbReference type="InterPro" id="IPR043128">
    <property type="entry name" value="Rev_trsase/Diguanyl_cyclase"/>
</dbReference>
<protein>
    <submittedName>
        <fullName evidence="8">Diguanylate cyclase (GGDEF)-like protein</fullName>
    </submittedName>
</protein>
<dbReference type="PROSITE" id="PS50887">
    <property type="entry name" value="GGDEF"/>
    <property type="match status" value="1"/>
</dbReference>
<reference evidence="8 9" key="1">
    <citation type="submission" date="2019-03" db="EMBL/GenBank/DDBJ databases">
        <title>Genomic Encyclopedia of Type Strains, Phase IV (KMG-IV): sequencing the most valuable type-strain genomes for metagenomic binning, comparative biology and taxonomic classification.</title>
        <authorList>
            <person name="Goeker M."/>
        </authorList>
    </citation>
    <scope>NUCLEOTIDE SEQUENCE [LARGE SCALE GENOMIC DNA]</scope>
    <source>
        <strain evidence="8 9">DSM 29487</strain>
    </source>
</reference>
<dbReference type="Pfam" id="PF02743">
    <property type="entry name" value="dCache_1"/>
    <property type="match status" value="1"/>
</dbReference>
<keyword evidence="3 6" id="KW-0812">Transmembrane</keyword>
<dbReference type="Pfam" id="PF00990">
    <property type="entry name" value="GGDEF"/>
    <property type="match status" value="1"/>
</dbReference>
<name>A0A4R3YKE7_9FIRM</name>
<dbReference type="GeneID" id="98916463"/>
<dbReference type="SMART" id="SM00267">
    <property type="entry name" value="GGDEF"/>
    <property type="match status" value="1"/>
</dbReference>
<sequence length="478" mass="55153">MKKHLLLFINSLLVLILVIGFTLTAFMSQQTYKPVIEDDIENISKLTASNIYAEIKGDMMKPLFVAQTMASDSFLKNWLYAEKKNPQDTNHQKQMKEYLNTYRQKYQYDSVFTISAYSNTYFYYDGVNKVVSPENEHDDWYYDFVDSQLPYRLNIDTDEVNANELTVFVDCRIEGKDGEFLGVTGVGVKMSKLQDLLKKYETDYDLQAILIDQSGKITVSSDSHKIENINVFDDTILKEFKTQILEDKKSFQMNWYPQSEANQCIISCYVDNLNWYLIVTKDTQPLRTSFQELIKKDIFIMMIMLVMLLMLITFIIRWYNKRLSLLLNIDHLTGLPNQQSFKEKFECLNESEKCVIFMFDLDHFKSINDTDGHLEGNRILSQIASALKESMNGYGIAARWGGDEFIGVFKCPLSKAQDILQRMQLQLQHECHFSGGAVTISIGMTEILADMSLDDLTKLADEALYEAKAYGGNTIVIK</sequence>
<dbReference type="AlphaFoldDB" id="A0A4R3YKE7"/>
<proteinExistence type="predicted"/>
<evidence type="ECO:0000313" key="9">
    <source>
        <dbReference type="Proteomes" id="UP000295515"/>
    </source>
</evidence>
<gene>
    <name evidence="8" type="ORF">EDD60_12555</name>
</gene>
<dbReference type="InterPro" id="IPR000160">
    <property type="entry name" value="GGDEF_dom"/>
</dbReference>
<comment type="caution">
    <text evidence="8">The sequence shown here is derived from an EMBL/GenBank/DDBJ whole genome shotgun (WGS) entry which is preliminary data.</text>
</comment>
<accession>A0A4R3YKE7</accession>
<evidence type="ECO:0000313" key="8">
    <source>
        <dbReference type="EMBL" id="TCV92967.1"/>
    </source>
</evidence>
<dbReference type="PANTHER" id="PTHR45138:SF9">
    <property type="entry name" value="DIGUANYLATE CYCLASE DGCM-RELATED"/>
    <property type="match status" value="1"/>
</dbReference>
<dbReference type="InterPro" id="IPR050469">
    <property type="entry name" value="Diguanylate_Cyclase"/>
</dbReference>
<evidence type="ECO:0000256" key="6">
    <source>
        <dbReference type="SAM" id="Phobius"/>
    </source>
</evidence>
<dbReference type="GO" id="GO:0052621">
    <property type="term" value="F:diguanylate cyclase activity"/>
    <property type="evidence" value="ECO:0007669"/>
    <property type="project" value="TreeGrafter"/>
</dbReference>
<evidence type="ECO:0000256" key="1">
    <source>
        <dbReference type="ARBA" id="ARBA00004651"/>
    </source>
</evidence>
<dbReference type="Proteomes" id="UP000295515">
    <property type="component" value="Unassembled WGS sequence"/>
</dbReference>